<dbReference type="PANTHER" id="PTHR13267">
    <property type="entry name" value="ZINC FINGER PROTEIN 277"/>
    <property type="match status" value="1"/>
</dbReference>
<reference evidence="7" key="1">
    <citation type="submission" date="2025-08" db="UniProtKB">
        <authorList>
            <consortium name="Ensembl"/>
        </authorList>
    </citation>
    <scope>IDENTIFICATION</scope>
</reference>
<name>A0A8C1NVS9_CYPCA</name>
<evidence type="ECO:0000313" key="7">
    <source>
        <dbReference type="Ensembl" id="ENSCCRP00010096441.1"/>
    </source>
</evidence>
<comment type="similarity">
    <text evidence="4">Belongs to the ZNF277 family.</text>
</comment>
<proteinExistence type="inferred from homology"/>
<protein>
    <submittedName>
        <fullName evidence="7">Zinc finger protein 277</fullName>
    </submittedName>
</protein>
<keyword evidence="8" id="KW-1185">Reference proteome</keyword>
<evidence type="ECO:0000313" key="8">
    <source>
        <dbReference type="Proteomes" id="UP000694427"/>
    </source>
</evidence>
<evidence type="ECO:0000256" key="1">
    <source>
        <dbReference type="ARBA" id="ARBA00022723"/>
    </source>
</evidence>
<keyword evidence="2 5" id="KW-0863">Zinc-finger</keyword>
<dbReference type="Pfam" id="PF12756">
    <property type="entry name" value="zf-C2H2_2"/>
    <property type="match status" value="2"/>
</dbReference>
<accession>A0A8C1NVS9</accession>
<reference evidence="7" key="2">
    <citation type="submission" date="2025-09" db="UniProtKB">
        <authorList>
            <consortium name="Ensembl"/>
        </authorList>
    </citation>
    <scope>IDENTIFICATION</scope>
</reference>
<dbReference type="Proteomes" id="UP000694427">
    <property type="component" value="Unplaced"/>
</dbReference>
<dbReference type="InterPro" id="IPR041661">
    <property type="entry name" value="ZN622/Rei1/Reh1_Znf-C2H2"/>
</dbReference>
<dbReference type="Ensembl" id="ENSCCRT00010106950.1">
    <property type="protein sequence ID" value="ENSCCRP00010096441.1"/>
    <property type="gene ID" value="ENSCCRG00010042166.1"/>
</dbReference>
<feature type="domain" description="C2H2-type" evidence="6">
    <location>
        <begin position="248"/>
        <end position="279"/>
    </location>
</feature>
<dbReference type="GO" id="GO:0008270">
    <property type="term" value="F:zinc ion binding"/>
    <property type="evidence" value="ECO:0007669"/>
    <property type="project" value="UniProtKB-KW"/>
</dbReference>
<evidence type="ECO:0000256" key="5">
    <source>
        <dbReference type="PROSITE-ProRule" id="PRU00042"/>
    </source>
</evidence>
<evidence type="ECO:0000259" key="6">
    <source>
        <dbReference type="PROSITE" id="PS50157"/>
    </source>
</evidence>
<feature type="domain" description="C2H2-type" evidence="6">
    <location>
        <begin position="117"/>
        <end position="146"/>
    </location>
</feature>
<dbReference type="InterPro" id="IPR040048">
    <property type="entry name" value="ZNF277"/>
</dbReference>
<organism evidence="7 8">
    <name type="scientific">Cyprinus carpio</name>
    <name type="common">Common carp</name>
    <dbReference type="NCBI Taxonomy" id="7962"/>
    <lineage>
        <taxon>Eukaryota</taxon>
        <taxon>Metazoa</taxon>
        <taxon>Chordata</taxon>
        <taxon>Craniata</taxon>
        <taxon>Vertebrata</taxon>
        <taxon>Euteleostomi</taxon>
        <taxon>Actinopterygii</taxon>
        <taxon>Neopterygii</taxon>
        <taxon>Teleostei</taxon>
        <taxon>Ostariophysi</taxon>
        <taxon>Cypriniformes</taxon>
        <taxon>Cyprinidae</taxon>
        <taxon>Cyprininae</taxon>
        <taxon>Cyprinus</taxon>
    </lineage>
</organism>
<dbReference type="InterPro" id="IPR013087">
    <property type="entry name" value="Znf_C2H2_type"/>
</dbReference>
<dbReference type="PROSITE" id="PS50157">
    <property type="entry name" value="ZINC_FINGER_C2H2_2"/>
    <property type="match status" value="2"/>
</dbReference>
<evidence type="ECO:0000256" key="4">
    <source>
        <dbReference type="ARBA" id="ARBA00034119"/>
    </source>
</evidence>
<dbReference type="SMART" id="SM00355">
    <property type="entry name" value="ZnF_C2H2"/>
    <property type="match status" value="3"/>
</dbReference>
<evidence type="ECO:0000256" key="2">
    <source>
        <dbReference type="ARBA" id="ARBA00022771"/>
    </source>
</evidence>
<dbReference type="PANTHER" id="PTHR13267:SF3">
    <property type="entry name" value="ZINC FINGER PROTEIN 277"/>
    <property type="match status" value="1"/>
</dbReference>
<dbReference type="InterPro" id="IPR036236">
    <property type="entry name" value="Znf_C2H2_sf"/>
</dbReference>
<evidence type="ECO:0000256" key="3">
    <source>
        <dbReference type="ARBA" id="ARBA00022833"/>
    </source>
</evidence>
<dbReference type="SUPFAM" id="SSF57667">
    <property type="entry name" value="beta-beta-alpha zinc fingers"/>
    <property type="match status" value="2"/>
</dbReference>
<keyword evidence="3" id="KW-0862">Zinc</keyword>
<keyword evidence="1" id="KW-0479">Metal-binding</keyword>
<dbReference type="PROSITE" id="PS00028">
    <property type="entry name" value="ZINC_FINGER_C2H2_1"/>
    <property type="match status" value="2"/>
</dbReference>
<sequence>MAAQMHNTNLTAKQDCILEPLCFPEHLCGSASLASSSDGRPVTCSLCSDSFPASEKDQLLKHMVFVAYMYMLYWKKRFTEQPITDFCSVIKTNSEGPVGKTHCIWPAVTWAKNCIFMQCLYCEKTFRDKTTLKDHMRKKQHRRINARNQEYDRFYVINYLELGKTWEEVQSEDDREIFEDEDDDWSDWQAHPVCAVCLFCEQQAETMEKIYTHMEETHEFDLHKLKTDLSLKFYQQVKLVNYIRRELHQCRCYCCQEKFETKEELVQHLVNTGHVMQLPEISHWDQPQYYFPTYENDALLTALSDSESESEGPNPSSEVPVIAEDISNLKVIKQTSVLNKLLKDRGGSN</sequence>
<dbReference type="AlphaFoldDB" id="A0A8C1NVS9"/>